<protein>
    <submittedName>
        <fullName evidence="1">Uncharacterized protein</fullName>
    </submittedName>
</protein>
<dbReference type="BioCyc" id="CNIT1237085:G1324-1863-MONOMER"/>
<accession>K0IKB6</accession>
<dbReference type="EMBL" id="CP002408">
    <property type="protein sequence ID" value="AFU58797.1"/>
    <property type="molecule type" value="Genomic_DNA"/>
</dbReference>
<proteinExistence type="predicted"/>
<evidence type="ECO:0000313" key="2">
    <source>
        <dbReference type="Proteomes" id="UP000008037"/>
    </source>
</evidence>
<sequence length="63" mass="7132">MGVEYLPEAMKAAGLLRRLNVEYVAEVSPPEYNSKRDEETLLLNPKAIRRYSKQLANVVANVL</sequence>
<keyword evidence="2" id="KW-1185">Reference proteome</keyword>
<dbReference type="Proteomes" id="UP000008037">
    <property type="component" value="Chromosome"/>
</dbReference>
<evidence type="ECO:0000313" key="1">
    <source>
        <dbReference type="EMBL" id="AFU58797.1"/>
    </source>
</evidence>
<reference evidence="1 2" key="1">
    <citation type="journal article" date="2012" name="Environ. Microbiol.">
        <title>The genome of the ammonia-oxidizing Candidatus Nitrososphaera gargensis: insights into metabolic versatility and environmental adaptations.</title>
        <authorList>
            <person name="Spang A."/>
            <person name="Poehlein A."/>
            <person name="Offre P."/>
            <person name="Zumbragel S."/>
            <person name="Haider S."/>
            <person name="Rychlik N."/>
            <person name="Nowka B."/>
            <person name="Schmeisser C."/>
            <person name="Lebedeva E.V."/>
            <person name="Rattei T."/>
            <person name="Bohm C."/>
            <person name="Schmid M."/>
            <person name="Galushko A."/>
            <person name="Hatzenpichler R."/>
            <person name="Weinmaier T."/>
            <person name="Daniel R."/>
            <person name="Schleper C."/>
            <person name="Spieck E."/>
            <person name="Streit W."/>
            <person name="Wagner M."/>
        </authorList>
    </citation>
    <scope>NUCLEOTIDE SEQUENCE [LARGE SCALE GENOMIC DNA]</scope>
    <source>
        <strain evidence="2">Ga9.2</strain>
    </source>
</reference>
<gene>
    <name evidence="1" type="ordered locus">Ngar_c18650</name>
</gene>
<dbReference type="InParanoid" id="K0IKB6"/>
<dbReference type="OrthoDB" id="211870at2157"/>
<dbReference type="KEGG" id="nga:Ngar_c18650"/>
<dbReference type="HOGENOM" id="CLU_2875206_0_0_2"/>
<name>K0IKB6_NITGG</name>
<dbReference type="RefSeq" id="WP_015019334.1">
    <property type="nucleotide sequence ID" value="NC_018719.1"/>
</dbReference>
<dbReference type="GeneID" id="13795728"/>
<dbReference type="AlphaFoldDB" id="K0IKB6"/>
<organism evidence="1 2">
    <name type="scientific">Nitrososphaera gargensis (strain Ga9.2)</name>
    <dbReference type="NCBI Taxonomy" id="1237085"/>
    <lineage>
        <taxon>Archaea</taxon>
        <taxon>Nitrososphaerota</taxon>
        <taxon>Nitrososphaeria</taxon>
        <taxon>Nitrososphaerales</taxon>
        <taxon>Nitrososphaeraceae</taxon>
        <taxon>Nitrososphaera</taxon>
    </lineage>
</organism>